<dbReference type="Gene3D" id="2.40.10.10">
    <property type="entry name" value="Trypsin-like serine proteases"/>
    <property type="match status" value="2"/>
</dbReference>
<dbReference type="GO" id="GO:0008236">
    <property type="term" value="F:serine-type peptidase activity"/>
    <property type="evidence" value="ECO:0007669"/>
    <property type="project" value="UniProtKB-KW"/>
</dbReference>
<comment type="caution">
    <text evidence="3">The sequence shown here is derived from an EMBL/GenBank/DDBJ whole genome shotgun (WGS) entry which is preliminary data.</text>
</comment>
<dbReference type="AlphaFoldDB" id="A0A3D4S526"/>
<keyword evidence="1" id="KW-0645">Protease</keyword>
<dbReference type="Proteomes" id="UP000262195">
    <property type="component" value="Unassembled WGS sequence"/>
</dbReference>
<dbReference type="RefSeq" id="WP_022795699.1">
    <property type="nucleotide sequence ID" value="NZ_JBQEAI010000027.1"/>
</dbReference>
<feature type="chain" id="PRO_5017703232" description="Serine protease" evidence="2">
    <location>
        <begin position="26"/>
        <end position="343"/>
    </location>
</feature>
<accession>A0A3D4S526</accession>
<evidence type="ECO:0008006" key="5">
    <source>
        <dbReference type="Google" id="ProtNLM"/>
    </source>
</evidence>
<keyword evidence="1" id="KW-0720">Serine protease</keyword>
<organism evidence="3 4">
    <name type="scientific">Bavariicoccus seileri</name>
    <dbReference type="NCBI Taxonomy" id="549685"/>
    <lineage>
        <taxon>Bacteria</taxon>
        <taxon>Bacillati</taxon>
        <taxon>Bacillota</taxon>
        <taxon>Bacilli</taxon>
        <taxon>Lactobacillales</taxon>
        <taxon>Enterococcaceae</taxon>
        <taxon>Bavariicoccus</taxon>
    </lineage>
</organism>
<dbReference type="STRING" id="1121105.GCA_000421665_00404"/>
<evidence type="ECO:0000256" key="1">
    <source>
        <dbReference type="ARBA" id="ARBA00022825"/>
    </source>
</evidence>
<reference evidence="3 4" key="1">
    <citation type="journal article" date="2018" name="Nat. Biotechnol.">
        <title>A standardized bacterial taxonomy based on genome phylogeny substantially revises the tree of life.</title>
        <authorList>
            <person name="Parks D.H."/>
            <person name="Chuvochina M."/>
            <person name="Waite D.W."/>
            <person name="Rinke C."/>
            <person name="Skarshewski A."/>
            <person name="Chaumeil P.A."/>
            <person name="Hugenholtz P."/>
        </authorList>
    </citation>
    <scope>NUCLEOTIDE SEQUENCE [LARGE SCALE GENOMIC DNA]</scope>
    <source>
        <strain evidence="3">UBA11306</strain>
    </source>
</reference>
<gene>
    <name evidence="3" type="ORF">DIW15_04305</name>
</gene>
<feature type="signal peptide" evidence="2">
    <location>
        <begin position="1"/>
        <end position="25"/>
    </location>
</feature>
<name>A0A3D4S526_9ENTE</name>
<proteinExistence type="predicted"/>
<sequence length="343" mass="37689">MKYKKILILCSVYILMFICSPTIFAASDEKIISNQTVTHEYETLDLTSIKKVNLNKDSKVTDFISHEDWENLLQKKYKEKYPDYNGEITINDVTMEQYLKTNISVGSSKDIDNKGNHSIIPYSLYSAPSTGFPNGSVGKTIFVYYHSDGTIDQLSASAFKVNGTTVGTAGHAVYSHDLNGWADTASIFFGLKDTPVGWEFNAAYTATGVRTNNDWVNTGNFRSDFGALDIRLDVGTAPSNLSLYKNPPSTANNVKNFGYPGWVDQKAFNTSSGNVVTGPLAYLHQTYEAHNNSVVSAFGMSGGPLLNANNQVIGINSYRSDSGYGPTSGFMKMTTEAYNLIMQ</sequence>
<protein>
    <recommendedName>
        <fullName evidence="5">Serine protease</fullName>
    </recommendedName>
</protein>
<evidence type="ECO:0000313" key="4">
    <source>
        <dbReference type="Proteomes" id="UP000262195"/>
    </source>
</evidence>
<keyword evidence="1" id="KW-0378">Hydrolase</keyword>
<dbReference type="InterPro" id="IPR009003">
    <property type="entry name" value="Peptidase_S1_PA"/>
</dbReference>
<evidence type="ECO:0000313" key="3">
    <source>
        <dbReference type="EMBL" id="HCS93913.1"/>
    </source>
</evidence>
<keyword evidence="2" id="KW-0732">Signal</keyword>
<dbReference type="EMBL" id="DQHO01000027">
    <property type="protein sequence ID" value="HCS93913.1"/>
    <property type="molecule type" value="Genomic_DNA"/>
</dbReference>
<dbReference type="SUPFAM" id="SSF50494">
    <property type="entry name" value="Trypsin-like serine proteases"/>
    <property type="match status" value="1"/>
</dbReference>
<dbReference type="InterPro" id="IPR043504">
    <property type="entry name" value="Peptidase_S1_PA_chymotrypsin"/>
</dbReference>
<evidence type="ECO:0000256" key="2">
    <source>
        <dbReference type="SAM" id="SignalP"/>
    </source>
</evidence>